<comment type="caution">
    <text evidence="1">The sequence shown here is derived from an EMBL/GenBank/DDBJ whole genome shotgun (WGS) entry which is preliminary data.</text>
</comment>
<protein>
    <submittedName>
        <fullName evidence="1">Uncharacterized protein</fullName>
    </submittedName>
</protein>
<accession>A0A4D4J6J1</accession>
<gene>
    <name evidence="1" type="ORF">GTS_11860</name>
</gene>
<reference evidence="2" key="1">
    <citation type="submission" date="2019-04" db="EMBL/GenBank/DDBJ databases">
        <title>Draft genome sequence of Pseudonocardiaceae bacterium SL3-2-4.</title>
        <authorList>
            <person name="Ningsih F."/>
            <person name="Yokota A."/>
            <person name="Sakai Y."/>
            <person name="Nanatani K."/>
            <person name="Yabe S."/>
            <person name="Oetari A."/>
            <person name="Sjamsuridzal W."/>
        </authorList>
    </citation>
    <scope>NUCLEOTIDE SEQUENCE [LARGE SCALE GENOMIC DNA]</scope>
    <source>
        <strain evidence="2">SL3-2-4</strain>
    </source>
</reference>
<organism evidence="1 2">
    <name type="scientific">Gandjariella thermophila</name>
    <dbReference type="NCBI Taxonomy" id="1931992"/>
    <lineage>
        <taxon>Bacteria</taxon>
        <taxon>Bacillati</taxon>
        <taxon>Actinomycetota</taxon>
        <taxon>Actinomycetes</taxon>
        <taxon>Pseudonocardiales</taxon>
        <taxon>Pseudonocardiaceae</taxon>
        <taxon>Gandjariella</taxon>
    </lineage>
</organism>
<dbReference type="RefSeq" id="WP_137812738.1">
    <property type="nucleotide sequence ID" value="NZ_BJFL01000004.1"/>
</dbReference>
<dbReference type="AlphaFoldDB" id="A0A4D4J6J1"/>
<evidence type="ECO:0000313" key="2">
    <source>
        <dbReference type="Proteomes" id="UP000298860"/>
    </source>
</evidence>
<keyword evidence="2" id="KW-1185">Reference proteome</keyword>
<name>A0A4D4J6J1_9PSEU</name>
<dbReference type="Proteomes" id="UP000298860">
    <property type="component" value="Unassembled WGS sequence"/>
</dbReference>
<evidence type="ECO:0000313" key="1">
    <source>
        <dbReference type="EMBL" id="GDY29553.1"/>
    </source>
</evidence>
<dbReference type="EMBL" id="BJFL01000004">
    <property type="protein sequence ID" value="GDY29553.1"/>
    <property type="molecule type" value="Genomic_DNA"/>
</dbReference>
<proteinExistence type="predicted"/>
<dbReference type="OrthoDB" id="3630339at2"/>
<sequence length="113" mass="12610">MDSIPPITEDAFALLRNDIYEHIDEAEALSARFGAWTNEDIRTARILIPDLVTVIRGLLVEHPVRASGNCPTCTAPCPCPVVVSIHKLVKDPERHFVTLVEKAHDELYRPAAR</sequence>